<name>A0A1B6PRZ0_SORBI</name>
<evidence type="ECO:0000313" key="4">
    <source>
        <dbReference type="Proteomes" id="UP000000768"/>
    </source>
</evidence>
<dbReference type="FunCoup" id="A0A1B6PRZ0">
    <property type="interactions" value="37"/>
</dbReference>
<keyword evidence="4" id="KW-1185">Reference proteome</keyword>
<dbReference type="InterPro" id="IPR040361">
    <property type="entry name" value="TPD1"/>
</dbReference>
<organism evidence="3 4">
    <name type="scientific">Sorghum bicolor</name>
    <name type="common">Sorghum</name>
    <name type="synonym">Sorghum vulgare</name>
    <dbReference type="NCBI Taxonomy" id="4558"/>
    <lineage>
        <taxon>Eukaryota</taxon>
        <taxon>Viridiplantae</taxon>
        <taxon>Streptophyta</taxon>
        <taxon>Embryophyta</taxon>
        <taxon>Tracheophyta</taxon>
        <taxon>Spermatophyta</taxon>
        <taxon>Magnoliopsida</taxon>
        <taxon>Liliopsida</taxon>
        <taxon>Poales</taxon>
        <taxon>Poaceae</taxon>
        <taxon>PACMAD clade</taxon>
        <taxon>Panicoideae</taxon>
        <taxon>Andropogonodae</taxon>
        <taxon>Andropogoneae</taxon>
        <taxon>Sorghinae</taxon>
        <taxon>Sorghum</taxon>
    </lineage>
</organism>
<evidence type="ECO:0000313" key="3">
    <source>
        <dbReference type="EMBL" id="KXG28431.1"/>
    </source>
</evidence>
<dbReference type="Proteomes" id="UP000000768">
    <property type="component" value="Chromosome 5"/>
</dbReference>
<keyword evidence="1 2" id="KW-0732">Signal</keyword>
<sequence length="143" mass="15621">MAAASSMAARAGVLLLVAAAVTCCFHARTGNAQQIGGRCQLSDIKVTQEKTGKVVQGHPEYRVTFENQCECPEDYVDVHCNHLPSVEPIDSRQIKVMDELCMLATTLFKGSKISFTYAWYRQQDFTVVSATSRCGQGLGEVQA</sequence>
<dbReference type="Gramene" id="KXG28431">
    <property type="protein sequence ID" value="KXG28431"/>
    <property type="gene ID" value="SORBI_3005G122000"/>
</dbReference>
<dbReference type="AlphaFoldDB" id="A0A1B6PRZ0"/>
<dbReference type="PANTHER" id="PTHR33184:SF52">
    <property type="match status" value="1"/>
</dbReference>
<feature type="chain" id="PRO_5008589227" evidence="2">
    <location>
        <begin position="33"/>
        <end position="143"/>
    </location>
</feature>
<dbReference type="InParanoid" id="A0A1B6PRZ0"/>
<feature type="signal peptide" evidence="2">
    <location>
        <begin position="1"/>
        <end position="32"/>
    </location>
</feature>
<reference evidence="3 4" key="1">
    <citation type="journal article" date="2009" name="Nature">
        <title>The Sorghum bicolor genome and the diversification of grasses.</title>
        <authorList>
            <person name="Paterson A.H."/>
            <person name="Bowers J.E."/>
            <person name="Bruggmann R."/>
            <person name="Dubchak I."/>
            <person name="Grimwood J."/>
            <person name="Gundlach H."/>
            <person name="Haberer G."/>
            <person name="Hellsten U."/>
            <person name="Mitros T."/>
            <person name="Poliakov A."/>
            <person name="Schmutz J."/>
            <person name="Spannagl M."/>
            <person name="Tang H."/>
            <person name="Wang X."/>
            <person name="Wicker T."/>
            <person name="Bharti A.K."/>
            <person name="Chapman J."/>
            <person name="Feltus F.A."/>
            <person name="Gowik U."/>
            <person name="Grigoriev I.V."/>
            <person name="Lyons E."/>
            <person name="Maher C.A."/>
            <person name="Martis M."/>
            <person name="Narechania A."/>
            <person name="Otillar R.P."/>
            <person name="Penning B.W."/>
            <person name="Salamov A.A."/>
            <person name="Wang Y."/>
            <person name="Zhang L."/>
            <person name="Carpita N.C."/>
            <person name="Freeling M."/>
            <person name="Gingle A.R."/>
            <person name="Hash C.T."/>
            <person name="Keller B."/>
            <person name="Klein P."/>
            <person name="Kresovich S."/>
            <person name="McCann M.C."/>
            <person name="Ming R."/>
            <person name="Peterson D.G."/>
            <person name="Mehboob-ur-Rahman"/>
            <person name="Ware D."/>
            <person name="Westhoff P."/>
            <person name="Mayer K.F."/>
            <person name="Messing J."/>
            <person name="Rokhsar D.S."/>
        </authorList>
    </citation>
    <scope>NUCLEOTIDE SEQUENCE [LARGE SCALE GENOMIC DNA]</scope>
    <source>
        <strain evidence="4">cv. BTx623</strain>
    </source>
</reference>
<dbReference type="GO" id="GO:0001709">
    <property type="term" value="P:cell fate determination"/>
    <property type="evidence" value="ECO:0000318"/>
    <property type="project" value="GO_Central"/>
</dbReference>
<dbReference type="eggNOG" id="ENOG502S7JS">
    <property type="taxonomic scope" value="Eukaryota"/>
</dbReference>
<dbReference type="Pfam" id="PF24068">
    <property type="entry name" value="TPD1_C"/>
    <property type="match status" value="1"/>
</dbReference>
<dbReference type="PANTHER" id="PTHR33184">
    <property type="entry name" value="PROTEIN TAPETUM DETERMINANT 1-LIKE-RELATED"/>
    <property type="match status" value="1"/>
</dbReference>
<dbReference type="OMA" id="TCCFHAR"/>
<protein>
    <submittedName>
        <fullName evidence="3">Uncharacterized protein</fullName>
    </submittedName>
</protein>
<gene>
    <name evidence="3" type="ORF">SORBI_3005G122000</name>
</gene>
<evidence type="ECO:0000256" key="1">
    <source>
        <dbReference type="ARBA" id="ARBA00022729"/>
    </source>
</evidence>
<dbReference type="STRING" id="4558.A0A1B6PRZ0"/>
<accession>A0A1B6PRZ0</accession>
<proteinExistence type="predicted"/>
<reference evidence="4" key="2">
    <citation type="journal article" date="2018" name="Plant J.">
        <title>The Sorghum bicolor reference genome: improved assembly, gene annotations, a transcriptome atlas, and signatures of genome organization.</title>
        <authorList>
            <person name="McCormick R.F."/>
            <person name="Truong S.K."/>
            <person name="Sreedasyam A."/>
            <person name="Jenkins J."/>
            <person name="Shu S."/>
            <person name="Sims D."/>
            <person name="Kennedy M."/>
            <person name="Amirebrahimi M."/>
            <person name="Weers B.D."/>
            <person name="McKinley B."/>
            <person name="Mattison A."/>
            <person name="Morishige D.T."/>
            <person name="Grimwood J."/>
            <person name="Schmutz J."/>
            <person name="Mullet J.E."/>
        </authorList>
    </citation>
    <scope>NUCLEOTIDE SEQUENCE [LARGE SCALE GENOMIC DNA]</scope>
    <source>
        <strain evidence="4">cv. BTx623</strain>
    </source>
</reference>
<evidence type="ECO:0000256" key="2">
    <source>
        <dbReference type="SAM" id="SignalP"/>
    </source>
</evidence>
<dbReference type="OrthoDB" id="603213at2759"/>
<dbReference type="EMBL" id="CM000764">
    <property type="protein sequence ID" value="KXG28431.1"/>
    <property type="molecule type" value="Genomic_DNA"/>
</dbReference>